<feature type="region of interest" description="Disordered" evidence="8">
    <location>
        <begin position="1"/>
        <end position="47"/>
    </location>
</feature>
<feature type="compositionally biased region" description="Polar residues" evidence="8">
    <location>
        <begin position="20"/>
        <end position="29"/>
    </location>
</feature>
<evidence type="ECO:0000256" key="3">
    <source>
        <dbReference type="ARBA" id="ARBA00023134"/>
    </source>
</evidence>
<dbReference type="OMA" id="RTQGFNH"/>
<dbReference type="GeneID" id="20246061"/>
<evidence type="ECO:0000256" key="7">
    <source>
        <dbReference type="RuleBase" id="RU364023"/>
    </source>
</evidence>
<dbReference type="InterPro" id="IPR050755">
    <property type="entry name" value="TRAFAC_YlqF/YawG_RiboMat"/>
</dbReference>
<dbReference type="Proteomes" id="UP000030746">
    <property type="component" value="Unassembled WGS sequence"/>
</dbReference>
<evidence type="ECO:0000256" key="6">
    <source>
        <dbReference type="ARBA" id="ARBA00065814"/>
    </source>
</evidence>
<evidence type="ECO:0000256" key="5">
    <source>
        <dbReference type="ARBA" id="ARBA00054763"/>
    </source>
</evidence>
<name>V4AMH1_LOTGI</name>
<evidence type="ECO:0000313" key="11">
    <source>
        <dbReference type="Proteomes" id="UP000030746"/>
    </source>
</evidence>
<dbReference type="PANTHER" id="PTHR11089:SF9">
    <property type="entry name" value="NUCLEOLAR GTP-BINDING PROTEIN 2"/>
    <property type="match status" value="1"/>
</dbReference>
<feature type="domain" description="CP-type G" evidence="9">
    <location>
        <begin position="219"/>
        <end position="380"/>
    </location>
</feature>
<dbReference type="CTD" id="20246061"/>
<organism evidence="10 11">
    <name type="scientific">Lottia gigantea</name>
    <name type="common">Giant owl limpet</name>
    <dbReference type="NCBI Taxonomy" id="225164"/>
    <lineage>
        <taxon>Eukaryota</taxon>
        <taxon>Metazoa</taxon>
        <taxon>Spiralia</taxon>
        <taxon>Lophotrochozoa</taxon>
        <taxon>Mollusca</taxon>
        <taxon>Gastropoda</taxon>
        <taxon>Patellogastropoda</taxon>
        <taxon>Lottioidea</taxon>
        <taxon>Lottiidae</taxon>
        <taxon>Lottia</taxon>
    </lineage>
</organism>
<keyword evidence="4 7" id="KW-0539">Nucleus</keyword>
<evidence type="ECO:0000259" key="9">
    <source>
        <dbReference type="PROSITE" id="PS51721"/>
    </source>
</evidence>
<dbReference type="OrthoDB" id="444945at2759"/>
<dbReference type="InterPro" id="IPR023179">
    <property type="entry name" value="GTP-bd_ortho_bundle_sf"/>
</dbReference>
<dbReference type="Pfam" id="PF08153">
    <property type="entry name" value="NGP1NT"/>
    <property type="match status" value="1"/>
</dbReference>
<evidence type="ECO:0000256" key="2">
    <source>
        <dbReference type="ARBA" id="ARBA00022741"/>
    </source>
</evidence>
<evidence type="ECO:0000313" key="10">
    <source>
        <dbReference type="EMBL" id="ESP05369.1"/>
    </source>
</evidence>
<dbReference type="GO" id="GO:0005525">
    <property type="term" value="F:GTP binding"/>
    <property type="evidence" value="ECO:0007669"/>
    <property type="project" value="UniProtKB-KW"/>
</dbReference>
<dbReference type="GO" id="GO:0005730">
    <property type="term" value="C:nucleolus"/>
    <property type="evidence" value="ECO:0007669"/>
    <property type="project" value="UniProtKB-SubCell"/>
</dbReference>
<proteinExistence type="inferred from homology"/>
<dbReference type="AlphaFoldDB" id="V4AMH1"/>
<dbReference type="CDD" id="cd01858">
    <property type="entry name" value="NGP_1"/>
    <property type="match status" value="1"/>
</dbReference>
<dbReference type="Gene3D" id="1.10.1580.10">
    <property type="match status" value="1"/>
</dbReference>
<reference evidence="10 11" key="1">
    <citation type="journal article" date="2013" name="Nature">
        <title>Insights into bilaterian evolution from three spiralian genomes.</title>
        <authorList>
            <person name="Simakov O."/>
            <person name="Marletaz F."/>
            <person name="Cho S.J."/>
            <person name="Edsinger-Gonzales E."/>
            <person name="Havlak P."/>
            <person name="Hellsten U."/>
            <person name="Kuo D.H."/>
            <person name="Larsson T."/>
            <person name="Lv J."/>
            <person name="Arendt D."/>
            <person name="Savage R."/>
            <person name="Osoegawa K."/>
            <person name="de Jong P."/>
            <person name="Grimwood J."/>
            <person name="Chapman J.A."/>
            <person name="Shapiro H."/>
            <person name="Aerts A."/>
            <person name="Otillar R.P."/>
            <person name="Terry A.Y."/>
            <person name="Boore J.L."/>
            <person name="Grigoriev I.V."/>
            <person name="Lindberg D.R."/>
            <person name="Seaver E.C."/>
            <person name="Weisblat D.A."/>
            <person name="Putnam N.H."/>
            <person name="Rokhsar D.S."/>
        </authorList>
    </citation>
    <scope>NUCLEOTIDE SEQUENCE [LARGE SCALE GENOMIC DNA]</scope>
</reference>
<dbReference type="PRINTS" id="PR00326">
    <property type="entry name" value="GTP1OBG"/>
</dbReference>
<dbReference type="FunFam" id="3.40.50.300:FF:000559">
    <property type="entry name" value="Nuclear/nucleolar GTPase 2"/>
    <property type="match status" value="1"/>
</dbReference>
<comment type="similarity">
    <text evidence="7">Belongs to the TRAFAC class YlqF/YawG GTPase family. NOG2 subfamily.</text>
</comment>
<dbReference type="FunFam" id="1.10.1580.10:FF:000001">
    <property type="entry name" value="Nucleolar GTP-binding protein 2"/>
    <property type="match status" value="1"/>
</dbReference>
<dbReference type="EMBL" id="KB199650">
    <property type="protein sequence ID" value="ESP05369.1"/>
    <property type="molecule type" value="Genomic_DNA"/>
</dbReference>
<dbReference type="STRING" id="225164.V4AMH1"/>
<comment type="subcellular location">
    <subcellularLocation>
        <location evidence="1 7">Nucleus</location>
        <location evidence="1 7">Nucleolus</location>
    </subcellularLocation>
</comment>
<sequence length="489" mass="55474">MAKKNSKIPKPSKVKGKVSNRINNATHSMNPDRPVKGKGQGGGNVRSRATIQRLRMYKHFKPVRDKNGKIIRSAPFQSVLASGTVARVEPDRRWFGNTKVVSQNALQGFQEEMAKVKKDPYKVVMKPSTLPVTLLNEVAKYKRVHLLDTETFENTFGKKSHRKRPSIKTGDLEVMVNKAEESGEKYDSNKDKDLVIEDDGMRKEALEMIFKAGRSKRVWGELYKVIDSSDVVVQVLDARDPLGTRCYQVENYIKKEKQHKHIIFVLNKVDLVPVWVTQKWVAILSAEHPTMAFHASITNPFGKGALINLLRQFGKLHADRKQIAVGFIGYPNVGKSSIINTLRAKKVCKVAPIAGETKVWQYITLMRRIYLVDCPGVVYPSGSTPTDCILKGVVRVEYVKAPEDYIPALLKRVKKEYMCKTYKIEDWKDSEDLLEQIARKSGKLLKKGDPDLPTVAKMILNDWQRGKIPYFVRPPESEVGNIIDYSNHS</sequence>
<feature type="compositionally biased region" description="Basic residues" evidence="8">
    <location>
        <begin position="1"/>
        <end position="18"/>
    </location>
</feature>
<dbReference type="PROSITE" id="PS51721">
    <property type="entry name" value="G_CP"/>
    <property type="match status" value="1"/>
</dbReference>
<comment type="function">
    <text evidence="5">GTPase that associates with pre-60S ribosomal subunits in the nucleolus and is required for their nuclear export and maturation. May promote cell proliferation possibly by increasing p53/TP53 protein levels, and consequently those of its downstream product CDKN1A/p21, and decreasing RPL23A protein levels.</text>
</comment>
<evidence type="ECO:0000256" key="4">
    <source>
        <dbReference type="ARBA" id="ARBA00023242"/>
    </source>
</evidence>
<dbReference type="KEGG" id="lgi:LOTGIDRAFT_208405"/>
<dbReference type="RefSeq" id="XP_009043914.1">
    <property type="nucleotide sequence ID" value="XM_009045666.1"/>
</dbReference>
<dbReference type="InterPro" id="IPR012971">
    <property type="entry name" value="NOG2_N_dom"/>
</dbReference>
<protein>
    <recommendedName>
        <fullName evidence="7">Nucleolar GTP-binding protein 2</fullName>
    </recommendedName>
</protein>
<dbReference type="Pfam" id="PF01926">
    <property type="entry name" value="MMR_HSR1"/>
    <property type="match status" value="1"/>
</dbReference>
<dbReference type="InterPro" id="IPR024929">
    <property type="entry name" value="GNL2_CP_dom"/>
</dbReference>
<dbReference type="InterPro" id="IPR006073">
    <property type="entry name" value="GTP-bd"/>
</dbReference>
<keyword evidence="3 7" id="KW-0342">GTP-binding</keyword>
<dbReference type="HOGENOM" id="CLU_011106_4_0_1"/>
<keyword evidence="11" id="KW-1185">Reference proteome</keyword>
<gene>
    <name evidence="10" type="ORF">LOTGIDRAFT_208405</name>
</gene>
<dbReference type="Gene3D" id="3.40.50.300">
    <property type="entry name" value="P-loop containing nucleotide triphosphate hydrolases"/>
    <property type="match status" value="1"/>
</dbReference>
<evidence type="ECO:0000256" key="8">
    <source>
        <dbReference type="SAM" id="MobiDB-lite"/>
    </source>
</evidence>
<dbReference type="PANTHER" id="PTHR11089">
    <property type="entry name" value="GTP-BINDING PROTEIN-RELATED"/>
    <property type="match status" value="1"/>
</dbReference>
<dbReference type="SUPFAM" id="SSF52540">
    <property type="entry name" value="P-loop containing nucleoside triphosphate hydrolases"/>
    <property type="match status" value="1"/>
</dbReference>
<accession>V4AMH1</accession>
<dbReference type="InterPro" id="IPR027417">
    <property type="entry name" value="P-loop_NTPase"/>
</dbReference>
<comment type="subunit">
    <text evidence="6">Interacts with LYAR and RPL23A. Interacts with the nuclear importin-beta receptor and, at a lower extent, with importin-alpha.</text>
</comment>
<keyword evidence="2 7" id="KW-0547">Nucleotide-binding</keyword>
<evidence type="ECO:0000256" key="1">
    <source>
        <dbReference type="ARBA" id="ARBA00004604"/>
    </source>
</evidence>
<dbReference type="InterPro" id="IPR030378">
    <property type="entry name" value="G_CP_dom"/>
</dbReference>